<dbReference type="InterPro" id="IPR011856">
    <property type="entry name" value="tRNA_endonuc-like_dom_sf"/>
</dbReference>
<organism evidence="2 3">
    <name type="scientific">Methylomonas defluvii</name>
    <dbReference type="NCBI Taxonomy" id="3045149"/>
    <lineage>
        <taxon>Bacteria</taxon>
        <taxon>Pseudomonadati</taxon>
        <taxon>Pseudomonadota</taxon>
        <taxon>Gammaproteobacteria</taxon>
        <taxon>Methylococcales</taxon>
        <taxon>Methylococcaceae</taxon>
        <taxon>Methylomonas</taxon>
    </lineage>
</organism>
<evidence type="ECO:0000313" key="3">
    <source>
        <dbReference type="Proteomes" id="UP001284537"/>
    </source>
</evidence>
<reference evidence="2 3" key="1">
    <citation type="submission" date="2023-11" db="EMBL/GenBank/DDBJ databases">
        <authorList>
            <person name="Ouyang M.-Y."/>
        </authorList>
    </citation>
    <scope>NUCLEOTIDE SEQUENCE [LARGE SCALE GENOMIC DNA]</scope>
    <source>
        <strain evidence="2 3">OY6</strain>
    </source>
</reference>
<name>A0ABU4UH02_9GAMM</name>
<dbReference type="EMBL" id="JAXARY010000014">
    <property type="protein sequence ID" value="MDX8128752.1"/>
    <property type="molecule type" value="Genomic_DNA"/>
</dbReference>
<dbReference type="Proteomes" id="UP001284537">
    <property type="component" value="Unassembled WGS sequence"/>
</dbReference>
<keyword evidence="2" id="KW-0378">Hydrolase</keyword>
<accession>A0ABU4UH02</accession>
<sequence>MSSNLWQGAWRGRRPDGDVHKRARNVITPSGGIVRCKYPSRKNGRMVHLEGLLELEASYLFEASPNIVRYREQPITFHYPDGPKLRRYTPDFELVLSTGEIVFIEVKPVSSLQHAKVQHKLGCVAEHMYRSGKPFVILTDQVIRQEPRLSNLRWIYHRARRIPPSPDAMRVAINKVRHHFPVSIAKATALLRTICIDPYSGFITLSDIDPYSLLLAGHLRCSLDQPITQETLIELNTGADNGWFCIAQEQGF</sequence>
<gene>
    <name evidence="2" type="ORF">QLH52_15760</name>
</gene>
<dbReference type="RefSeq" id="WP_319962190.1">
    <property type="nucleotide sequence ID" value="NZ_JAXARY010000014.1"/>
</dbReference>
<keyword evidence="3" id="KW-1185">Reference proteome</keyword>
<evidence type="ECO:0000259" key="1">
    <source>
        <dbReference type="Pfam" id="PF08722"/>
    </source>
</evidence>
<dbReference type="Pfam" id="PF08722">
    <property type="entry name" value="Tn7_TnsA-like_N"/>
    <property type="match status" value="1"/>
</dbReference>
<feature type="domain" description="TnsA endonuclease N-terminal" evidence="1">
    <location>
        <begin position="64"/>
        <end position="140"/>
    </location>
</feature>
<comment type="caution">
    <text evidence="2">The sequence shown here is derived from an EMBL/GenBank/DDBJ whole genome shotgun (WGS) entry which is preliminary data.</text>
</comment>
<proteinExistence type="predicted"/>
<dbReference type="GO" id="GO:0004519">
    <property type="term" value="F:endonuclease activity"/>
    <property type="evidence" value="ECO:0007669"/>
    <property type="project" value="UniProtKB-KW"/>
</dbReference>
<keyword evidence="2" id="KW-0540">Nuclease</keyword>
<keyword evidence="2" id="KW-0255">Endonuclease</keyword>
<protein>
    <submittedName>
        <fullName evidence="2">TnsA endonuclease N-terminal domain-containing protein</fullName>
    </submittedName>
</protein>
<dbReference type="Gene3D" id="3.40.1350.10">
    <property type="match status" value="1"/>
</dbReference>
<dbReference type="InterPro" id="IPR014833">
    <property type="entry name" value="TnsA_N"/>
</dbReference>
<evidence type="ECO:0000313" key="2">
    <source>
        <dbReference type="EMBL" id="MDX8128752.1"/>
    </source>
</evidence>